<proteinExistence type="predicted"/>
<keyword evidence="2 5" id="KW-0812">Transmembrane</keyword>
<dbReference type="InterPro" id="IPR039421">
    <property type="entry name" value="Type_1_exporter"/>
</dbReference>
<dbReference type="GO" id="GO:0005524">
    <property type="term" value="F:ATP binding"/>
    <property type="evidence" value="ECO:0007669"/>
    <property type="project" value="InterPro"/>
</dbReference>
<keyword evidence="8" id="KW-1185">Reference proteome</keyword>
<dbReference type="PANTHER" id="PTHR24221">
    <property type="entry name" value="ATP-BINDING CASSETTE SUB-FAMILY B"/>
    <property type="match status" value="1"/>
</dbReference>
<evidence type="ECO:0000256" key="1">
    <source>
        <dbReference type="ARBA" id="ARBA00004141"/>
    </source>
</evidence>
<feature type="domain" description="ABC transmembrane type-1" evidence="6">
    <location>
        <begin position="1"/>
        <end position="243"/>
    </location>
</feature>
<name>A0A3P7IMS9_STRVU</name>
<dbReference type="CDD" id="cd18578">
    <property type="entry name" value="ABC_6TM_Pgp_ABCB1_D2_like"/>
    <property type="match status" value="1"/>
</dbReference>
<evidence type="ECO:0000256" key="3">
    <source>
        <dbReference type="ARBA" id="ARBA00022989"/>
    </source>
</evidence>
<dbReference type="PANTHER" id="PTHR24221:SF455">
    <property type="entry name" value="MULTIDRUG RESISTANCE PROTEIN PGP-3"/>
    <property type="match status" value="1"/>
</dbReference>
<evidence type="ECO:0000256" key="2">
    <source>
        <dbReference type="ARBA" id="ARBA00022692"/>
    </source>
</evidence>
<gene>
    <name evidence="7" type="ORF">SVUK_LOCUS805</name>
</gene>
<protein>
    <recommendedName>
        <fullName evidence="6">ABC transmembrane type-1 domain-containing protein</fullName>
    </recommendedName>
</protein>
<evidence type="ECO:0000256" key="5">
    <source>
        <dbReference type="SAM" id="Phobius"/>
    </source>
</evidence>
<dbReference type="Proteomes" id="UP000270094">
    <property type="component" value="Unassembled WGS sequence"/>
</dbReference>
<keyword evidence="3 5" id="KW-1133">Transmembrane helix</keyword>
<dbReference type="PROSITE" id="PS50929">
    <property type="entry name" value="ABC_TM1F"/>
    <property type="match status" value="1"/>
</dbReference>
<dbReference type="Pfam" id="PF00664">
    <property type="entry name" value="ABC_membrane"/>
    <property type="match status" value="1"/>
</dbReference>
<accession>A0A3P7IMS9</accession>
<dbReference type="OrthoDB" id="5862782at2759"/>
<evidence type="ECO:0000256" key="4">
    <source>
        <dbReference type="ARBA" id="ARBA00023136"/>
    </source>
</evidence>
<dbReference type="SUPFAM" id="SSF90123">
    <property type="entry name" value="ABC transporter transmembrane region"/>
    <property type="match status" value="1"/>
</dbReference>
<keyword evidence="4 5" id="KW-0472">Membrane</keyword>
<dbReference type="GO" id="GO:0140359">
    <property type="term" value="F:ABC-type transporter activity"/>
    <property type="evidence" value="ECO:0007669"/>
    <property type="project" value="InterPro"/>
</dbReference>
<feature type="transmembrane region" description="Helical" evidence="5">
    <location>
        <begin position="121"/>
        <end position="142"/>
    </location>
</feature>
<dbReference type="GO" id="GO:0016020">
    <property type="term" value="C:membrane"/>
    <property type="evidence" value="ECO:0007669"/>
    <property type="project" value="UniProtKB-SubCell"/>
</dbReference>
<dbReference type="InterPro" id="IPR036640">
    <property type="entry name" value="ABC1_TM_sf"/>
</dbReference>
<dbReference type="Gene3D" id="1.20.1560.10">
    <property type="entry name" value="ABC transporter type 1, transmembrane domain"/>
    <property type="match status" value="1"/>
</dbReference>
<dbReference type="InterPro" id="IPR011527">
    <property type="entry name" value="ABC1_TM_dom"/>
</dbReference>
<dbReference type="AlphaFoldDB" id="A0A3P7IMS9"/>
<feature type="transmembrane region" description="Helical" evidence="5">
    <location>
        <begin position="42"/>
        <end position="65"/>
    </location>
</feature>
<sequence length="243" mass="26853">MVALVFSFARGMTFPIFSIIYGKMFKTLTAGTDDQKLHGAMMNAIWFTILGLSTGCSTMISGFLFGRSGESFTRRLRLSLFTNIVKQDSEYFDHDDHASGKLTTRLSTDAPNIRAAIDQRLADVVGAVSSMIGGISIAFSYGPKMAPIGVLTAGALIILQTLVAQYLKIRGQKDAVKAEEPSRLAAEAIQQHKTVQYLTKEQFFVDTFIAQMKGPHKRTIFRGTRCFYNFLKNSQSVCYISVS</sequence>
<evidence type="ECO:0000313" key="7">
    <source>
        <dbReference type="EMBL" id="VDM65807.1"/>
    </source>
</evidence>
<comment type="subcellular location">
    <subcellularLocation>
        <location evidence="1">Membrane</location>
        <topology evidence="1">Multi-pass membrane protein</topology>
    </subcellularLocation>
</comment>
<evidence type="ECO:0000313" key="8">
    <source>
        <dbReference type="Proteomes" id="UP000270094"/>
    </source>
</evidence>
<organism evidence="7 8">
    <name type="scientific">Strongylus vulgaris</name>
    <name type="common">Blood worm</name>
    <dbReference type="NCBI Taxonomy" id="40348"/>
    <lineage>
        <taxon>Eukaryota</taxon>
        <taxon>Metazoa</taxon>
        <taxon>Ecdysozoa</taxon>
        <taxon>Nematoda</taxon>
        <taxon>Chromadorea</taxon>
        <taxon>Rhabditida</taxon>
        <taxon>Rhabditina</taxon>
        <taxon>Rhabditomorpha</taxon>
        <taxon>Strongyloidea</taxon>
        <taxon>Strongylidae</taxon>
        <taxon>Strongylus</taxon>
    </lineage>
</organism>
<reference evidence="7 8" key="1">
    <citation type="submission" date="2018-11" db="EMBL/GenBank/DDBJ databases">
        <authorList>
            <consortium name="Pathogen Informatics"/>
        </authorList>
    </citation>
    <scope>NUCLEOTIDE SEQUENCE [LARGE SCALE GENOMIC DNA]</scope>
</reference>
<evidence type="ECO:0000259" key="6">
    <source>
        <dbReference type="PROSITE" id="PS50929"/>
    </source>
</evidence>
<dbReference type="EMBL" id="UYYB01001438">
    <property type="protein sequence ID" value="VDM65807.1"/>
    <property type="molecule type" value="Genomic_DNA"/>
</dbReference>
<feature type="transmembrane region" description="Helical" evidence="5">
    <location>
        <begin position="148"/>
        <end position="167"/>
    </location>
</feature>